<evidence type="ECO:0000256" key="2">
    <source>
        <dbReference type="ARBA" id="ARBA00022801"/>
    </source>
</evidence>
<dbReference type="GO" id="GO:0009378">
    <property type="term" value="F:four-way junction helicase activity"/>
    <property type="evidence" value="ECO:0007669"/>
    <property type="project" value="TreeGrafter"/>
</dbReference>
<name>A0A448X4L7_9PLAT</name>
<comment type="caution">
    <text evidence="8">The sequence shown here is derived from an EMBL/GenBank/DDBJ whole genome shotgun (WGS) entry which is preliminary data.</text>
</comment>
<evidence type="ECO:0000313" key="9">
    <source>
        <dbReference type="Proteomes" id="UP000784294"/>
    </source>
</evidence>
<dbReference type="SUPFAM" id="SSF52540">
    <property type="entry name" value="P-loop containing nucleoside triphosphate hydrolases"/>
    <property type="match status" value="1"/>
</dbReference>
<keyword evidence="3" id="KW-0238">DNA-binding</keyword>
<dbReference type="GO" id="GO:0005694">
    <property type="term" value="C:chromosome"/>
    <property type="evidence" value="ECO:0007669"/>
    <property type="project" value="TreeGrafter"/>
</dbReference>
<evidence type="ECO:0000256" key="3">
    <source>
        <dbReference type="ARBA" id="ARBA00023125"/>
    </source>
</evidence>
<comment type="similarity">
    <text evidence="1">Belongs to the helicase family. RecQ subfamily.</text>
</comment>
<dbReference type="GO" id="GO:0000724">
    <property type="term" value="P:double-strand break repair via homologous recombination"/>
    <property type="evidence" value="ECO:0007669"/>
    <property type="project" value="TreeGrafter"/>
</dbReference>
<keyword evidence="4" id="KW-0413">Isomerase</keyword>
<evidence type="ECO:0000259" key="7">
    <source>
        <dbReference type="PROSITE" id="PS51192"/>
    </source>
</evidence>
<comment type="catalytic activity">
    <reaction evidence="5">
        <text>Couples ATP hydrolysis with the unwinding of duplex DNA by translocating in the 3'-5' direction.</text>
        <dbReference type="EC" id="5.6.2.4"/>
    </reaction>
</comment>
<organism evidence="8 9">
    <name type="scientific">Protopolystoma xenopodis</name>
    <dbReference type="NCBI Taxonomy" id="117903"/>
    <lineage>
        <taxon>Eukaryota</taxon>
        <taxon>Metazoa</taxon>
        <taxon>Spiralia</taxon>
        <taxon>Lophotrochozoa</taxon>
        <taxon>Platyhelminthes</taxon>
        <taxon>Monogenea</taxon>
        <taxon>Polyopisthocotylea</taxon>
        <taxon>Polystomatidea</taxon>
        <taxon>Polystomatidae</taxon>
        <taxon>Protopolystoma</taxon>
    </lineage>
</organism>
<dbReference type="EMBL" id="CAAALY010090815">
    <property type="protein sequence ID" value="VEL27903.1"/>
    <property type="molecule type" value="Genomic_DNA"/>
</dbReference>
<evidence type="ECO:0000313" key="8">
    <source>
        <dbReference type="EMBL" id="VEL27903.1"/>
    </source>
</evidence>
<dbReference type="PANTHER" id="PTHR13710:SF105">
    <property type="entry name" value="ATP-DEPENDENT DNA HELICASE Q1"/>
    <property type="match status" value="1"/>
</dbReference>
<reference evidence="8" key="1">
    <citation type="submission" date="2018-11" db="EMBL/GenBank/DDBJ databases">
        <authorList>
            <consortium name="Pathogen Informatics"/>
        </authorList>
    </citation>
    <scope>NUCLEOTIDE SEQUENCE</scope>
</reference>
<dbReference type="AlphaFoldDB" id="A0A448X4L7"/>
<dbReference type="InterPro" id="IPR027417">
    <property type="entry name" value="P-loop_NTPase"/>
</dbReference>
<dbReference type="GO" id="GO:0003677">
    <property type="term" value="F:DNA binding"/>
    <property type="evidence" value="ECO:0007669"/>
    <property type="project" value="UniProtKB-KW"/>
</dbReference>
<accession>A0A448X4L7</accession>
<dbReference type="PANTHER" id="PTHR13710">
    <property type="entry name" value="DNA HELICASE RECQ FAMILY MEMBER"/>
    <property type="match status" value="1"/>
</dbReference>
<dbReference type="PROSITE" id="PS00690">
    <property type="entry name" value="DEAH_ATP_HELICASE"/>
    <property type="match status" value="1"/>
</dbReference>
<evidence type="ECO:0000256" key="4">
    <source>
        <dbReference type="ARBA" id="ARBA00023235"/>
    </source>
</evidence>
<dbReference type="EC" id="5.6.2.4" evidence="6"/>
<gene>
    <name evidence="8" type="ORF">PXEA_LOCUS21343</name>
</gene>
<sequence length="124" mass="13824">MAKSKRLLHRLELSYNLSAGDSSASGSTNCCASSKNNYPRLARFVIDEVHCVSQWGHDFRPDYKFLNVVRRQFPACPILGLTATASAEVIVDVQKMLGLTPETCLVLRSGYNRPNLRYQVCANT</sequence>
<dbReference type="PROSITE" id="PS51192">
    <property type="entry name" value="HELICASE_ATP_BIND_1"/>
    <property type="match status" value="1"/>
</dbReference>
<dbReference type="InterPro" id="IPR014001">
    <property type="entry name" value="Helicase_ATP-bd"/>
</dbReference>
<keyword evidence="2" id="KW-0378">Hydrolase</keyword>
<dbReference type="GO" id="GO:0016787">
    <property type="term" value="F:hydrolase activity"/>
    <property type="evidence" value="ECO:0007669"/>
    <property type="project" value="UniProtKB-KW"/>
</dbReference>
<dbReference type="Gene3D" id="3.40.50.300">
    <property type="entry name" value="P-loop containing nucleotide triphosphate hydrolases"/>
    <property type="match status" value="1"/>
</dbReference>
<evidence type="ECO:0000256" key="5">
    <source>
        <dbReference type="ARBA" id="ARBA00034617"/>
    </source>
</evidence>
<keyword evidence="9" id="KW-1185">Reference proteome</keyword>
<dbReference type="InterPro" id="IPR002464">
    <property type="entry name" value="DNA/RNA_helicase_DEAH_CS"/>
</dbReference>
<evidence type="ECO:0000256" key="1">
    <source>
        <dbReference type="ARBA" id="ARBA00005446"/>
    </source>
</evidence>
<dbReference type="Proteomes" id="UP000784294">
    <property type="component" value="Unassembled WGS sequence"/>
</dbReference>
<dbReference type="GO" id="GO:0043138">
    <property type="term" value="F:3'-5' DNA helicase activity"/>
    <property type="evidence" value="ECO:0007669"/>
    <property type="project" value="UniProtKB-EC"/>
</dbReference>
<proteinExistence type="inferred from homology"/>
<dbReference type="GO" id="GO:0005737">
    <property type="term" value="C:cytoplasm"/>
    <property type="evidence" value="ECO:0007669"/>
    <property type="project" value="TreeGrafter"/>
</dbReference>
<protein>
    <recommendedName>
        <fullName evidence="6">DNA 3'-5' helicase</fullName>
        <ecNumber evidence="6">5.6.2.4</ecNumber>
    </recommendedName>
</protein>
<feature type="domain" description="Helicase ATP-binding" evidence="7">
    <location>
        <begin position="1"/>
        <end position="103"/>
    </location>
</feature>
<evidence type="ECO:0000256" key="6">
    <source>
        <dbReference type="ARBA" id="ARBA00034808"/>
    </source>
</evidence>
<dbReference type="OrthoDB" id="10261556at2759"/>